<organism evidence="2 3">
    <name type="scientific">Aliiruegeria lutimaris</name>
    <dbReference type="NCBI Taxonomy" id="571298"/>
    <lineage>
        <taxon>Bacteria</taxon>
        <taxon>Pseudomonadati</taxon>
        <taxon>Pseudomonadota</taxon>
        <taxon>Alphaproteobacteria</taxon>
        <taxon>Rhodobacterales</taxon>
        <taxon>Roseobacteraceae</taxon>
        <taxon>Aliiruegeria</taxon>
    </lineage>
</organism>
<evidence type="ECO:0000259" key="1">
    <source>
        <dbReference type="PROSITE" id="PS50994"/>
    </source>
</evidence>
<evidence type="ECO:0000313" key="3">
    <source>
        <dbReference type="Proteomes" id="UP000199382"/>
    </source>
</evidence>
<dbReference type="PANTHER" id="PTHR46889">
    <property type="entry name" value="TRANSPOSASE INSF FOR INSERTION SEQUENCE IS3B-RELATED"/>
    <property type="match status" value="1"/>
</dbReference>
<dbReference type="Gene3D" id="3.30.420.10">
    <property type="entry name" value="Ribonuclease H-like superfamily/Ribonuclease H"/>
    <property type="match status" value="1"/>
</dbReference>
<dbReference type="EMBL" id="FNEK01000085">
    <property type="protein sequence ID" value="SDL43697.1"/>
    <property type="molecule type" value="Genomic_DNA"/>
</dbReference>
<sequence>MIDRPNQVWCGDITYIPMHRDFLYLVAIMDWYSRKVLAWRLSNTLEADFCDDALKEALATHGKSQIFNTDQSGLFTSAG</sequence>
<dbReference type="Proteomes" id="UP000199382">
    <property type="component" value="Unassembled WGS sequence"/>
</dbReference>
<dbReference type="InterPro" id="IPR001584">
    <property type="entry name" value="Integrase_cat-core"/>
</dbReference>
<dbReference type="GO" id="GO:0003676">
    <property type="term" value="F:nucleic acid binding"/>
    <property type="evidence" value="ECO:0007669"/>
    <property type="project" value="InterPro"/>
</dbReference>
<name>A0A1G9K1I7_9RHOB</name>
<feature type="domain" description="Integrase catalytic" evidence="1">
    <location>
        <begin position="1"/>
        <end position="79"/>
    </location>
</feature>
<reference evidence="2 3" key="1">
    <citation type="submission" date="2016-10" db="EMBL/GenBank/DDBJ databases">
        <authorList>
            <person name="de Groot N.N."/>
        </authorList>
    </citation>
    <scope>NUCLEOTIDE SEQUENCE [LARGE SCALE GENOMIC DNA]</scope>
    <source>
        <strain evidence="2 3">DSM 25294</strain>
    </source>
</reference>
<dbReference type="Pfam" id="PF00665">
    <property type="entry name" value="rve"/>
    <property type="match status" value="1"/>
</dbReference>
<proteinExistence type="predicted"/>
<dbReference type="InterPro" id="IPR050900">
    <property type="entry name" value="Transposase_IS3/IS150/IS904"/>
</dbReference>
<evidence type="ECO:0000313" key="2">
    <source>
        <dbReference type="EMBL" id="SDL43697.1"/>
    </source>
</evidence>
<keyword evidence="3" id="KW-1185">Reference proteome</keyword>
<protein>
    <submittedName>
        <fullName evidence="2">Integrase core domain-containing protein</fullName>
    </submittedName>
</protein>
<accession>A0A1G9K1I7</accession>
<dbReference type="InterPro" id="IPR012337">
    <property type="entry name" value="RNaseH-like_sf"/>
</dbReference>
<dbReference type="SUPFAM" id="SSF53098">
    <property type="entry name" value="Ribonuclease H-like"/>
    <property type="match status" value="1"/>
</dbReference>
<gene>
    <name evidence="2" type="ORF">SAMN04488026_108512</name>
</gene>
<dbReference type="STRING" id="571298.SAMN04488026_108512"/>
<dbReference type="AlphaFoldDB" id="A0A1G9K1I7"/>
<dbReference type="PROSITE" id="PS50994">
    <property type="entry name" value="INTEGRASE"/>
    <property type="match status" value="1"/>
</dbReference>
<dbReference type="InterPro" id="IPR036397">
    <property type="entry name" value="RNaseH_sf"/>
</dbReference>
<dbReference type="GO" id="GO:0015074">
    <property type="term" value="P:DNA integration"/>
    <property type="evidence" value="ECO:0007669"/>
    <property type="project" value="InterPro"/>
</dbReference>